<dbReference type="PANTHER" id="PTHR33643">
    <property type="entry name" value="UREASE ACCESSORY PROTEIN D"/>
    <property type="match status" value="1"/>
</dbReference>
<accession>A0ABV8FBX7</accession>
<keyword evidence="3" id="KW-0996">Nickel insertion</keyword>
<comment type="caution">
    <text evidence="5">The sequence shown here is derived from an EMBL/GenBank/DDBJ whole genome shotgun (WGS) entry which is preliminary data.</text>
</comment>
<gene>
    <name evidence="3" type="primary">ureD</name>
    <name evidence="5" type="ORF">ACFOYY_32140</name>
</gene>
<dbReference type="PANTHER" id="PTHR33643:SF1">
    <property type="entry name" value="UREASE ACCESSORY PROTEIN D"/>
    <property type="match status" value="1"/>
</dbReference>
<sequence>MYRSGLITPNGGGSTFDRLAPERYEPHWIPEPVRRHSTQPDTLPVGCPGKVGVLELEFQRTDERTELTGHFQKAPLHITRPHYYDPMLPGMPYVMLMMSGGGVLQGDRYRLDVSCGAGASVHLTTQGFTRLHRMERNHATQLVELDVGPGGYLEYLPDPTIAFGGSRYYQRTVVTAAPDATVVFGEMMMAGRLARGERHAYTAYCTDTEMRESNGELVFADPLRLVPGDGPVDGPAVMAGFGVMSTLYVVTGSRPPQEVADTMHEALTGTGLRAGTGVLPGGRGAWARFFGDRSPEVLAACHGVWDTVRRALIGVPAPASRKP</sequence>
<evidence type="ECO:0000256" key="1">
    <source>
        <dbReference type="ARBA" id="ARBA00007177"/>
    </source>
</evidence>
<proteinExistence type="inferred from homology"/>
<evidence type="ECO:0000256" key="2">
    <source>
        <dbReference type="ARBA" id="ARBA00023186"/>
    </source>
</evidence>
<dbReference type="EMBL" id="JBHSBC010000038">
    <property type="protein sequence ID" value="MFC3984817.1"/>
    <property type="molecule type" value="Genomic_DNA"/>
</dbReference>
<dbReference type="RefSeq" id="WP_386194811.1">
    <property type="nucleotide sequence ID" value="NZ_JBHSBC010000038.1"/>
</dbReference>
<evidence type="ECO:0000313" key="5">
    <source>
        <dbReference type="EMBL" id="MFC3984817.1"/>
    </source>
</evidence>
<keyword evidence="3" id="KW-0963">Cytoplasm</keyword>
<comment type="function">
    <text evidence="3">Required for maturation of urease via the functional incorporation of the urease nickel metallocenter.</text>
</comment>
<feature type="region of interest" description="Disordered" evidence="4">
    <location>
        <begin position="1"/>
        <end position="21"/>
    </location>
</feature>
<evidence type="ECO:0000256" key="4">
    <source>
        <dbReference type="SAM" id="MobiDB-lite"/>
    </source>
</evidence>
<dbReference type="HAMAP" id="MF_01384">
    <property type="entry name" value="UreD"/>
    <property type="match status" value="1"/>
</dbReference>
<comment type="subcellular location">
    <subcellularLocation>
        <location evidence="3">Cytoplasm</location>
    </subcellularLocation>
</comment>
<organism evidence="5 6">
    <name type="scientific">Streptosporangium jomthongense</name>
    <dbReference type="NCBI Taxonomy" id="1193683"/>
    <lineage>
        <taxon>Bacteria</taxon>
        <taxon>Bacillati</taxon>
        <taxon>Actinomycetota</taxon>
        <taxon>Actinomycetes</taxon>
        <taxon>Streptosporangiales</taxon>
        <taxon>Streptosporangiaceae</taxon>
        <taxon>Streptosporangium</taxon>
    </lineage>
</organism>
<dbReference type="Proteomes" id="UP001595698">
    <property type="component" value="Unassembled WGS sequence"/>
</dbReference>
<comment type="similarity">
    <text evidence="1 3">Belongs to the UreD family.</text>
</comment>
<evidence type="ECO:0000256" key="3">
    <source>
        <dbReference type="HAMAP-Rule" id="MF_01384"/>
    </source>
</evidence>
<name>A0ABV8FBX7_9ACTN</name>
<dbReference type="InterPro" id="IPR002669">
    <property type="entry name" value="UreD"/>
</dbReference>
<evidence type="ECO:0000313" key="6">
    <source>
        <dbReference type="Proteomes" id="UP001595698"/>
    </source>
</evidence>
<keyword evidence="2 3" id="KW-0143">Chaperone</keyword>
<reference evidence="6" key="1">
    <citation type="journal article" date="2019" name="Int. J. Syst. Evol. Microbiol.">
        <title>The Global Catalogue of Microorganisms (GCM) 10K type strain sequencing project: providing services to taxonomists for standard genome sequencing and annotation.</title>
        <authorList>
            <consortium name="The Broad Institute Genomics Platform"/>
            <consortium name="The Broad Institute Genome Sequencing Center for Infectious Disease"/>
            <person name="Wu L."/>
            <person name="Ma J."/>
        </authorList>
    </citation>
    <scope>NUCLEOTIDE SEQUENCE [LARGE SCALE GENOMIC DNA]</scope>
    <source>
        <strain evidence="6">TBRC 7912</strain>
    </source>
</reference>
<keyword evidence="6" id="KW-1185">Reference proteome</keyword>
<protein>
    <recommendedName>
        <fullName evidence="3">Urease accessory protein UreD</fullName>
    </recommendedName>
</protein>
<dbReference type="Pfam" id="PF01774">
    <property type="entry name" value="UreD"/>
    <property type="match status" value="1"/>
</dbReference>
<comment type="subunit">
    <text evidence="3">UreD, UreF and UreG form a complex that acts as a GTP-hydrolysis-dependent molecular chaperone, activating the urease apoprotein by helping to assemble the nickel containing metallocenter of UreC. The UreE protein probably delivers the nickel.</text>
</comment>